<dbReference type="AlphaFoldDB" id="A0A7Y6BU24"/>
<evidence type="ECO:0000313" key="2">
    <source>
        <dbReference type="Proteomes" id="UP000526125"/>
    </source>
</evidence>
<name>A0A7Y6BU24_9BACL</name>
<protein>
    <submittedName>
        <fullName evidence="1">Phage portal protein</fullName>
    </submittedName>
</protein>
<reference evidence="1 2" key="1">
    <citation type="submission" date="2020-05" db="EMBL/GenBank/DDBJ databases">
        <title>Genome Sequencing of Type Strains.</title>
        <authorList>
            <person name="Lemaire J.F."/>
            <person name="Inderbitzin P."/>
            <person name="Gregorio O.A."/>
            <person name="Collins S.B."/>
            <person name="Wespe N."/>
            <person name="Knight-Connoni V."/>
        </authorList>
    </citation>
    <scope>NUCLEOTIDE SEQUENCE [LARGE SCALE GENOMIC DNA]</scope>
    <source>
        <strain evidence="1 2">LMG 21957</strain>
    </source>
</reference>
<dbReference type="InterPro" id="IPR006944">
    <property type="entry name" value="Phage/GTA_portal"/>
</dbReference>
<dbReference type="RefSeq" id="WP_175393998.1">
    <property type="nucleotide sequence ID" value="NZ_JABMCB010000121.1"/>
</dbReference>
<comment type="caution">
    <text evidence="1">The sequence shown here is derived from an EMBL/GenBank/DDBJ whole genome shotgun (WGS) entry which is preliminary data.</text>
</comment>
<keyword evidence="2" id="KW-1185">Reference proteome</keyword>
<gene>
    <name evidence="1" type="ORF">HP552_01795</name>
</gene>
<evidence type="ECO:0000313" key="1">
    <source>
        <dbReference type="EMBL" id="NUU74014.1"/>
    </source>
</evidence>
<accession>A0A7Y6BU24</accession>
<proteinExistence type="predicted"/>
<sequence length="496" mass="55674">MSVLEDTSGPTFIPVTIAKAEVPSSERLPDLFTDNYTPDNLIAYTKGGDPASCKAIVKESNIIPQCIDAYKRNIAGYGIALEYVVGESDQTAQHEWDAADKFLKTANLEKSTDTIIEDLITDLEDCGNAYLEVARGHGSDFPALYRIPPMNVRCTPEHDRVEVRYQRMIKGKVETFTQQSYVRKYAQKRGSKITWFRPFGTKIEGISTEIIHLRHGTDGAYGEPRWFGNTPGILGSRRAEELNLSYFSNGRMLKMILTVINGRLTKRSIELLKEAKGQDSQDGILYLEVEGDEIGGPLDENREKSQIKLDKLNDLLQQDALFLDYGKEKKSDILSAFRLPPILVGQSSDYNRATANAALLFAEEQVFQPYRQWIMDEIFNNRLFPDMGIHRVKATLRGPKIIDPEDRKAMLEFIADRGIMLVRDLIPIAEEILGTTIDENKFSKEYLDTPIAQLAGSQPALLDPEGPGDTDDLQERVSIIAKRLLRKGSAEVGVHV</sequence>
<dbReference type="EMBL" id="JABMCB010000121">
    <property type="protein sequence ID" value="NUU74014.1"/>
    <property type="molecule type" value="Genomic_DNA"/>
</dbReference>
<organism evidence="1 2">
    <name type="scientific">Paenibacillus xylanilyticus</name>
    <dbReference type="NCBI Taxonomy" id="248903"/>
    <lineage>
        <taxon>Bacteria</taxon>
        <taxon>Bacillati</taxon>
        <taxon>Bacillota</taxon>
        <taxon>Bacilli</taxon>
        <taxon>Bacillales</taxon>
        <taxon>Paenibacillaceae</taxon>
        <taxon>Paenibacillus</taxon>
    </lineage>
</organism>
<dbReference type="Pfam" id="PF04860">
    <property type="entry name" value="Phage_portal"/>
    <property type="match status" value="1"/>
</dbReference>
<dbReference type="Proteomes" id="UP000526125">
    <property type="component" value="Unassembled WGS sequence"/>
</dbReference>